<feature type="transmembrane region" description="Helical" evidence="1">
    <location>
        <begin position="216"/>
        <end position="234"/>
    </location>
</feature>
<name>L8HBY8_ACACF</name>
<accession>L8HBY8</accession>
<feature type="transmembrane region" description="Helical" evidence="1">
    <location>
        <begin position="563"/>
        <end position="586"/>
    </location>
</feature>
<dbReference type="GeneID" id="14923176"/>
<keyword evidence="3" id="KW-1185">Reference proteome</keyword>
<feature type="transmembrane region" description="Helical" evidence="1">
    <location>
        <begin position="408"/>
        <end position="427"/>
    </location>
</feature>
<dbReference type="EMBL" id="KB007885">
    <property type="protein sequence ID" value="ELR22248.1"/>
    <property type="molecule type" value="Genomic_DNA"/>
</dbReference>
<protein>
    <submittedName>
        <fullName evidence="2">Uncharacterized protein</fullName>
    </submittedName>
</protein>
<feature type="transmembrane region" description="Helical" evidence="1">
    <location>
        <begin position="533"/>
        <end position="551"/>
    </location>
</feature>
<dbReference type="KEGG" id="acan:ACA1_250790"/>
<dbReference type="Proteomes" id="UP000011083">
    <property type="component" value="Unassembled WGS sequence"/>
</dbReference>
<sequence>MAQLRPGSSSSGIGTVGDDQVLAKAESRREESLHVGWLDGVRGQAVWGWVVAHTLRFVLPRPHWLRLFPAQAQLPALRSFTKWMDVLGGLLLATSFNLFFFVAGAAAFMTLRDLSLAELTMGDYTSMMYKAIGSSGGDLQLVFPLFFFLWLIYLPLFRTVRHCYQADKPRAPGGLDLDSYNTLQNLSFCSVMGMVFFAAATPVLVLWLWFGLLAGSLVVIVGMIPGVVVLWYALCRNGQTREAGPEQQDWVLSIVLRLVSLLKRAGGHKSGLHFFLASTAIPLCIMCWANLYFSSVLVSTGVLLIYGAPFLMSYLRLPSTLSFSLPLLPSCTLWSRAIRNNNYATHQSSDAAAGKAKLEDSNVDDRAAAYTTARRDVGEVHPEAFSFWLTTEGAGGCGRVLAKGHISTAAACLLAIVAGHIAFLGSLDVVHPNVIPLAAPILGIFRMDLNKNYGIYCLAFGFFSKKRSNLFVIAFAIFSIVFLRLSLPGTKWKWILISPSLVTYSTCLQRFWKYFSEGRRSDESTPTFLSSRLLFFVFITHSFWEYCLVSMLRASGLSETLPWMGQIVLLNACVVGLTFGSSWLFASYAPEGPGISDHDRQRRLRVAAE</sequence>
<keyword evidence="1" id="KW-0812">Transmembrane</keyword>
<evidence type="ECO:0000313" key="3">
    <source>
        <dbReference type="Proteomes" id="UP000011083"/>
    </source>
</evidence>
<feature type="transmembrane region" description="Helical" evidence="1">
    <location>
        <begin position="470"/>
        <end position="487"/>
    </location>
</feature>
<feature type="transmembrane region" description="Helical" evidence="1">
    <location>
        <begin position="86"/>
        <end position="111"/>
    </location>
</feature>
<dbReference type="RefSeq" id="XP_004367504.1">
    <property type="nucleotide sequence ID" value="XM_004367447.1"/>
</dbReference>
<proteinExistence type="predicted"/>
<feature type="transmembrane region" description="Helical" evidence="1">
    <location>
        <begin position="272"/>
        <end position="291"/>
    </location>
</feature>
<evidence type="ECO:0000313" key="2">
    <source>
        <dbReference type="EMBL" id="ELR22248.1"/>
    </source>
</evidence>
<feature type="transmembrane region" description="Helical" evidence="1">
    <location>
        <begin position="186"/>
        <end position="210"/>
    </location>
</feature>
<dbReference type="VEuPathDB" id="AmoebaDB:ACA1_250790"/>
<gene>
    <name evidence="2" type="ORF">ACA1_250790</name>
</gene>
<feature type="transmembrane region" description="Helical" evidence="1">
    <location>
        <begin position="131"/>
        <end position="154"/>
    </location>
</feature>
<keyword evidence="1" id="KW-1133">Transmembrane helix</keyword>
<evidence type="ECO:0000256" key="1">
    <source>
        <dbReference type="SAM" id="Phobius"/>
    </source>
</evidence>
<dbReference type="AlphaFoldDB" id="L8HBY8"/>
<organism evidence="2 3">
    <name type="scientific">Acanthamoeba castellanii (strain ATCC 30010 / Neff)</name>
    <dbReference type="NCBI Taxonomy" id="1257118"/>
    <lineage>
        <taxon>Eukaryota</taxon>
        <taxon>Amoebozoa</taxon>
        <taxon>Discosea</taxon>
        <taxon>Longamoebia</taxon>
        <taxon>Centramoebida</taxon>
        <taxon>Acanthamoebidae</taxon>
        <taxon>Acanthamoeba</taxon>
    </lineage>
</organism>
<keyword evidence="1" id="KW-0472">Membrane</keyword>
<feature type="transmembrane region" description="Helical" evidence="1">
    <location>
        <begin position="297"/>
        <end position="315"/>
    </location>
</feature>
<feature type="transmembrane region" description="Helical" evidence="1">
    <location>
        <begin position="493"/>
        <end position="512"/>
    </location>
</feature>
<reference evidence="2 3" key="1">
    <citation type="journal article" date="2013" name="Genome Biol.">
        <title>Genome of Acanthamoeba castellanii highlights extensive lateral gene transfer and early evolution of tyrosine kinase signaling.</title>
        <authorList>
            <person name="Clarke M."/>
            <person name="Lohan A.J."/>
            <person name="Liu B."/>
            <person name="Lagkouvardos I."/>
            <person name="Roy S."/>
            <person name="Zafar N."/>
            <person name="Bertelli C."/>
            <person name="Schilde C."/>
            <person name="Kianianmomeni A."/>
            <person name="Burglin T.R."/>
            <person name="Frech C."/>
            <person name="Turcotte B."/>
            <person name="Kopec K.O."/>
            <person name="Synnott J.M."/>
            <person name="Choo C."/>
            <person name="Paponov I."/>
            <person name="Finkler A."/>
            <person name="Soon Heng Tan C."/>
            <person name="Hutchins A.P."/>
            <person name="Weinmeier T."/>
            <person name="Rattei T."/>
            <person name="Chu J.S."/>
            <person name="Gimenez G."/>
            <person name="Irimia M."/>
            <person name="Rigden D.J."/>
            <person name="Fitzpatrick D.A."/>
            <person name="Lorenzo-Morales J."/>
            <person name="Bateman A."/>
            <person name="Chiu C.H."/>
            <person name="Tang P."/>
            <person name="Hegemann P."/>
            <person name="Fromm H."/>
            <person name="Raoult D."/>
            <person name="Greub G."/>
            <person name="Miranda-Saavedra D."/>
            <person name="Chen N."/>
            <person name="Nash P."/>
            <person name="Ginger M.L."/>
            <person name="Horn M."/>
            <person name="Schaap P."/>
            <person name="Caler L."/>
            <person name="Loftus B."/>
        </authorList>
    </citation>
    <scope>NUCLEOTIDE SEQUENCE [LARGE SCALE GENOMIC DNA]</scope>
    <source>
        <strain evidence="2 3">Neff</strain>
    </source>
</reference>